<keyword evidence="8" id="KW-1185">Reference proteome</keyword>
<evidence type="ECO:0000313" key="7">
    <source>
        <dbReference type="EMBL" id="ASU23831.1"/>
    </source>
</evidence>
<reference evidence="7 8" key="1">
    <citation type="submission" date="2017-08" db="EMBL/GenBank/DDBJ databases">
        <title>The Vibrio qinghaiensis sp.-Q67 is a luminous bacteria isolated firstly from Qinghai lake, Qinghai province, China, which has been proved to be very sensitive to detect environmental and food pollutants. Therefore, complete genome analysis of V. qinghaiensis sp.-Q67 highlights the potential application of this strain on detection of hazards in the contaminated environments.</title>
        <authorList>
            <person name="Gong L."/>
        </authorList>
    </citation>
    <scope>NUCLEOTIDE SEQUENCE [LARGE SCALE GENOMIC DNA]</scope>
    <source>
        <strain evidence="7 8">Q67</strain>
    </source>
</reference>
<dbReference type="GO" id="GO:0003700">
    <property type="term" value="F:DNA-binding transcription factor activity"/>
    <property type="evidence" value="ECO:0007669"/>
    <property type="project" value="InterPro"/>
</dbReference>
<name>A0A223N1T1_9VIBR</name>
<evidence type="ECO:0000256" key="1">
    <source>
        <dbReference type="ARBA" id="ARBA00005384"/>
    </source>
</evidence>
<dbReference type="Pfam" id="PF00155">
    <property type="entry name" value="Aminotran_1_2"/>
    <property type="match status" value="1"/>
</dbReference>
<keyword evidence="5" id="KW-0804">Transcription</keyword>
<evidence type="ECO:0000313" key="8">
    <source>
        <dbReference type="Proteomes" id="UP000215148"/>
    </source>
</evidence>
<comment type="similarity">
    <text evidence="1">In the C-terminal section; belongs to the class-I pyridoxal-phosphate-dependent aminotransferase family.</text>
</comment>
<dbReference type="Gene3D" id="3.40.640.10">
    <property type="entry name" value="Type I PLP-dependent aspartate aminotransferase-like (Major domain)"/>
    <property type="match status" value="1"/>
</dbReference>
<gene>
    <name evidence="7" type="ORF">CCZ37_14700</name>
</gene>
<dbReference type="PANTHER" id="PTHR46577">
    <property type="entry name" value="HTH-TYPE TRANSCRIPTIONAL REGULATORY PROTEIN GABR"/>
    <property type="match status" value="1"/>
</dbReference>
<dbReference type="SUPFAM" id="SSF46785">
    <property type="entry name" value="Winged helix' DNA-binding domain"/>
    <property type="match status" value="1"/>
</dbReference>
<dbReference type="InterPro" id="IPR015424">
    <property type="entry name" value="PyrdxlP-dep_Trfase"/>
</dbReference>
<dbReference type="InterPro" id="IPR015422">
    <property type="entry name" value="PyrdxlP-dep_Trfase_small"/>
</dbReference>
<evidence type="ECO:0000256" key="3">
    <source>
        <dbReference type="ARBA" id="ARBA00023015"/>
    </source>
</evidence>
<evidence type="ECO:0000256" key="5">
    <source>
        <dbReference type="ARBA" id="ARBA00023163"/>
    </source>
</evidence>
<dbReference type="InterPro" id="IPR015421">
    <property type="entry name" value="PyrdxlP-dep_Trfase_major"/>
</dbReference>
<dbReference type="Gene3D" id="1.10.10.10">
    <property type="entry name" value="Winged helix-like DNA-binding domain superfamily/Winged helix DNA-binding domain"/>
    <property type="match status" value="1"/>
</dbReference>
<dbReference type="GO" id="GO:0003677">
    <property type="term" value="F:DNA binding"/>
    <property type="evidence" value="ECO:0007669"/>
    <property type="project" value="UniProtKB-KW"/>
</dbReference>
<sequence>MIVGKTTNDIFESIRSMVHSGEFKSGDLLPPLRELAQHLDVNRNTVAAAYKKLVDAGIAVSEGRKGTSIREKTHTLTREGTPPGLALLDLSGGNPSSLLLPNLQLAFQHIAYTPRLYGAASLSEDIEKFARNWMNNDIQVPFELNVTNGAVDAIERVLSSYLIAGDKVAVEDPCFLGSINTLYTNRYTAVGIPIDEHGLCIDTLSQQLKNGIQALIITPRAHNPTGYGLSKTRADQVRQLLSLYPHVLIIIDDHFSLLSTHNYHHIVPLESKHWALIRSLSKCFGPDIRLAIVASDHETSSKLQQRLNSGTNWVSHILQDLAVYLLQSEAISESLEQAKNIYKQRREKLIHALQAKGLRVSNQHDGLNVWVQLNNESTPVIMALAKQGWLVRAGEIFGLKQASYGLRITVSELNDEVIDSLAATLSQSIE</sequence>
<dbReference type="Gene3D" id="3.90.1150.10">
    <property type="entry name" value="Aspartate Aminotransferase, domain 1"/>
    <property type="match status" value="1"/>
</dbReference>
<keyword evidence="3" id="KW-0805">Transcription regulation</keyword>
<proteinExistence type="inferred from homology"/>
<evidence type="ECO:0000256" key="2">
    <source>
        <dbReference type="ARBA" id="ARBA00022898"/>
    </source>
</evidence>
<dbReference type="PROSITE" id="PS50949">
    <property type="entry name" value="HTH_GNTR"/>
    <property type="match status" value="1"/>
</dbReference>
<feature type="domain" description="HTH gntR-type" evidence="6">
    <location>
        <begin position="4"/>
        <end position="72"/>
    </location>
</feature>
<dbReference type="RefSeq" id="WP_094501185.1">
    <property type="nucleotide sequence ID" value="NZ_CAWNHI010000002.1"/>
</dbReference>
<dbReference type="PANTHER" id="PTHR46577:SF1">
    <property type="entry name" value="HTH-TYPE TRANSCRIPTIONAL REGULATORY PROTEIN GABR"/>
    <property type="match status" value="1"/>
</dbReference>
<dbReference type="GO" id="GO:0030170">
    <property type="term" value="F:pyridoxal phosphate binding"/>
    <property type="evidence" value="ECO:0007669"/>
    <property type="project" value="InterPro"/>
</dbReference>
<dbReference type="InterPro" id="IPR004839">
    <property type="entry name" value="Aminotransferase_I/II_large"/>
</dbReference>
<keyword evidence="2" id="KW-0663">Pyridoxal phosphate</keyword>
<dbReference type="InterPro" id="IPR036390">
    <property type="entry name" value="WH_DNA-bd_sf"/>
</dbReference>
<dbReference type="InterPro" id="IPR051446">
    <property type="entry name" value="HTH_trans_reg/aminotransferase"/>
</dbReference>
<dbReference type="SMART" id="SM00345">
    <property type="entry name" value="HTH_GNTR"/>
    <property type="match status" value="1"/>
</dbReference>
<keyword evidence="4" id="KW-0238">DNA-binding</keyword>
<organism evidence="7 8">
    <name type="scientific">Vibrio qinghaiensis</name>
    <dbReference type="NCBI Taxonomy" id="2025808"/>
    <lineage>
        <taxon>Bacteria</taxon>
        <taxon>Pseudomonadati</taxon>
        <taxon>Pseudomonadota</taxon>
        <taxon>Gammaproteobacteria</taxon>
        <taxon>Vibrionales</taxon>
        <taxon>Vibrionaceae</taxon>
        <taxon>Vibrio</taxon>
    </lineage>
</organism>
<accession>A0A223N1T1</accession>
<dbReference type="NCBIfam" id="NF012025">
    <property type="entry name" value="PRK15481.1"/>
    <property type="match status" value="1"/>
</dbReference>
<dbReference type="InterPro" id="IPR036388">
    <property type="entry name" value="WH-like_DNA-bd_sf"/>
</dbReference>
<dbReference type="CDD" id="cd07377">
    <property type="entry name" value="WHTH_GntR"/>
    <property type="match status" value="1"/>
</dbReference>
<evidence type="ECO:0000256" key="4">
    <source>
        <dbReference type="ARBA" id="ARBA00023125"/>
    </source>
</evidence>
<dbReference type="SUPFAM" id="SSF53383">
    <property type="entry name" value="PLP-dependent transferases"/>
    <property type="match status" value="1"/>
</dbReference>
<protein>
    <submittedName>
        <fullName evidence="7">Transcriptional regulator PtsJ</fullName>
    </submittedName>
</protein>
<dbReference type="KEGG" id="vqi:CCZ37_14700"/>
<dbReference type="InterPro" id="IPR000524">
    <property type="entry name" value="Tscrpt_reg_HTH_GntR"/>
</dbReference>
<dbReference type="EMBL" id="CP022742">
    <property type="protein sequence ID" value="ASU23831.1"/>
    <property type="molecule type" value="Genomic_DNA"/>
</dbReference>
<dbReference type="CDD" id="cd00609">
    <property type="entry name" value="AAT_like"/>
    <property type="match status" value="1"/>
</dbReference>
<dbReference type="Pfam" id="PF00392">
    <property type="entry name" value="GntR"/>
    <property type="match status" value="1"/>
</dbReference>
<evidence type="ECO:0000259" key="6">
    <source>
        <dbReference type="PROSITE" id="PS50949"/>
    </source>
</evidence>
<dbReference type="AlphaFoldDB" id="A0A223N1T1"/>
<dbReference type="Proteomes" id="UP000215148">
    <property type="component" value="Chromosome 2"/>
</dbReference>